<protein>
    <submittedName>
        <fullName evidence="1">Uncharacterized protein</fullName>
    </submittedName>
</protein>
<dbReference type="PANTHER" id="PTHR13073:SF0">
    <property type="entry name" value="BIOGENESIS OF LYSOSOME-RELATED ORGANELLES COMPLEX 1 SUBUNIT 1"/>
    <property type="match status" value="1"/>
</dbReference>
<keyword evidence="2" id="KW-1185">Reference proteome</keyword>
<dbReference type="Proteomes" id="UP001472677">
    <property type="component" value="Unassembled WGS sequence"/>
</dbReference>
<reference evidence="1 2" key="1">
    <citation type="journal article" date="2024" name="G3 (Bethesda)">
        <title>Genome assembly of Hibiscus sabdariffa L. provides insights into metabolisms of medicinal natural products.</title>
        <authorList>
            <person name="Kim T."/>
        </authorList>
    </citation>
    <scope>NUCLEOTIDE SEQUENCE [LARGE SCALE GENOMIC DNA]</scope>
    <source>
        <strain evidence="1">TK-2024</strain>
        <tissue evidence="1">Old leaves</tissue>
    </source>
</reference>
<dbReference type="Pfam" id="PF06320">
    <property type="entry name" value="GCN5L1"/>
    <property type="match status" value="1"/>
</dbReference>
<dbReference type="InterPro" id="IPR009395">
    <property type="entry name" value="BLOC1S1"/>
</dbReference>
<dbReference type="EMBL" id="JBBPBM010002005">
    <property type="protein sequence ID" value="KAK8480680.1"/>
    <property type="molecule type" value="Genomic_DNA"/>
</dbReference>
<comment type="caution">
    <text evidence="1">The sequence shown here is derived from an EMBL/GenBank/DDBJ whole genome shotgun (WGS) entry which is preliminary data.</text>
</comment>
<accession>A0ABR1ZKD5</accession>
<dbReference type="PANTHER" id="PTHR13073">
    <property type="entry name" value="BLOC-1 COMPLEX SUBUNIT 1"/>
    <property type="match status" value="1"/>
</dbReference>
<gene>
    <name evidence="1" type="ORF">V6N12_019593</name>
</gene>
<name>A0ABR1ZKD5_9ROSI</name>
<organism evidence="1 2">
    <name type="scientific">Hibiscus sabdariffa</name>
    <name type="common">roselle</name>
    <dbReference type="NCBI Taxonomy" id="183260"/>
    <lineage>
        <taxon>Eukaryota</taxon>
        <taxon>Viridiplantae</taxon>
        <taxon>Streptophyta</taxon>
        <taxon>Embryophyta</taxon>
        <taxon>Tracheophyta</taxon>
        <taxon>Spermatophyta</taxon>
        <taxon>Magnoliopsida</taxon>
        <taxon>eudicotyledons</taxon>
        <taxon>Gunneridae</taxon>
        <taxon>Pentapetalae</taxon>
        <taxon>rosids</taxon>
        <taxon>malvids</taxon>
        <taxon>Malvales</taxon>
        <taxon>Malvaceae</taxon>
        <taxon>Malvoideae</taxon>
        <taxon>Hibiscus</taxon>
    </lineage>
</organism>
<proteinExistence type="predicted"/>
<sequence>MNPTQLPQPRGRVFSPSEMNKSQPDSGDLESSLLQIYHQHHQNSLQLRDQAEKAKKDAISKAGRVSDLLVEAVNGGVQESFVNEKRIEAEIRVLASTIARFMKQTDQWLAASHAINTAVKEIGDFENWMKSMDFDCKKYEQAPIEVPASSDKIFLELQCLAHWPWMFTPKISLRSSRRNRLIVVTGMFVWGSELILPRMTQWIVFFSEASKVQ</sequence>
<evidence type="ECO:0000313" key="1">
    <source>
        <dbReference type="EMBL" id="KAK8480680.1"/>
    </source>
</evidence>
<evidence type="ECO:0000313" key="2">
    <source>
        <dbReference type="Proteomes" id="UP001472677"/>
    </source>
</evidence>